<feature type="region of interest" description="Disordered" evidence="1">
    <location>
        <begin position="32"/>
        <end position="77"/>
    </location>
</feature>
<keyword evidence="3" id="KW-1185">Reference proteome</keyword>
<organism evidence="2 3">
    <name type="scientific">Coniochaeta ligniaria NRRL 30616</name>
    <dbReference type="NCBI Taxonomy" id="1408157"/>
    <lineage>
        <taxon>Eukaryota</taxon>
        <taxon>Fungi</taxon>
        <taxon>Dikarya</taxon>
        <taxon>Ascomycota</taxon>
        <taxon>Pezizomycotina</taxon>
        <taxon>Sordariomycetes</taxon>
        <taxon>Sordariomycetidae</taxon>
        <taxon>Coniochaetales</taxon>
        <taxon>Coniochaetaceae</taxon>
        <taxon>Coniochaeta</taxon>
    </lineage>
</organism>
<proteinExistence type="predicted"/>
<feature type="compositionally biased region" description="Basic and acidic residues" evidence="1">
    <location>
        <begin position="41"/>
        <end position="60"/>
    </location>
</feature>
<dbReference type="Proteomes" id="UP000182658">
    <property type="component" value="Unassembled WGS sequence"/>
</dbReference>
<reference evidence="2 3" key="1">
    <citation type="submission" date="2016-10" db="EMBL/GenBank/DDBJ databases">
        <title>Draft genome sequence of Coniochaeta ligniaria NRRL30616, a lignocellulolytic fungus for bioabatement of inhibitors in plant biomass hydrolysates.</title>
        <authorList>
            <consortium name="DOE Joint Genome Institute"/>
            <person name="Jimenez D.J."/>
            <person name="Hector R.E."/>
            <person name="Riley R."/>
            <person name="Sun H."/>
            <person name="Grigoriev I.V."/>
            <person name="Van Elsas J.D."/>
            <person name="Nichols N.N."/>
        </authorList>
    </citation>
    <scope>NUCLEOTIDE SEQUENCE [LARGE SCALE GENOMIC DNA]</scope>
    <source>
        <strain evidence="2 3">NRRL 30616</strain>
    </source>
</reference>
<dbReference type="EMBL" id="KV875104">
    <property type="protein sequence ID" value="OIW24273.1"/>
    <property type="molecule type" value="Genomic_DNA"/>
</dbReference>
<protein>
    <submittedName>
        <fullName evidence="2">Uncharacterized protein</fullName>
    </submittedName>
</protein>
<evidence type="ECO:0000313" key="2">
    <source>
        <dbReference type="EMBL" id="OIW24273.1"/>
    </source>
</evidence>
<evidence type="ECO:0000313" key="3">
    <source>
        <dbReference type="Proteomes" id="UP000182658"/>
    </source>
</evidence>
<feature type="compositionally biased region" description="Polar residues" evidence="1">
    <location>
        <begin position="63"/>
        <end position="77"/>
    </location>
</feature>
<name>A0A1J7IT52_9PEZI</name>
<sequence>MFTRTATFTNLQHASYWTQRDHGRVSEGYLRHLQGNGDRSTPSDRRLADRDRRQRYESRPGRSLQQGDSTPSNSMQRSPYIHAIDETSLRQELQTNEVEDTEETEMQVLAARWSSRAHELIYRLVQHNADSNYACSNGRCCRAVGDHGGEPQDNVQPLFDKRIGHWVEKDSENEGSGGE</sequence>
<dbReference type="AlphaFoldDB" id="A0A1J7IT52"/>
<accession>A0A1J7IT52</accession>
<evidence type="ECO:0000256" key="1">
    <source>
        <dbReference type="SAM" id="MobiDB-lite"/>
    </source>
</evidence>
<gene>
    <name evidence="2" type="ORF">CONLIGDRAFT_673928</name>
</gene>
<dbReference type="InParanoid" id="A0A1J7IT52"/>